<dbReference type="Proteomes" id="UP000655208">
    <property type="component" value="Unassembled WGS sequence"/>
</dbReference>
<reference evidence="2" key="1">
    <citation type="journal article" date="2014" name="Int. J. Syst. Evol. Microbiol.">
        <title>Complete genome sequence of Corynebacterium casei LMG S-19264T (=DSM 44701T), isolated from a smear-ripened cheese.</title>
        <authorList>
            <consortium name="US DOE Joint Genome Institute (JGI-PGF)"/>
            <person name="Walter F."/>
            <person name="Albersmeier A."/>
            <person name="Kalinowski J."/>
            <person name="Ruckert C."/>
        </authorList>
    </citation>
    <scope>NUCLEOTIDE SEQUENCE</scope>
    <source>
        <strain evidence="2">CGMCC 4.7308</strain>
    </source>
</reference>
<dbReference type="EMBL" id="BMNA01000003">
    <property type="protein sequence ID" value="GGL96919.1"/>
    <property type="molecule type" value="Genomic_DNA"/>
</dbReference>
<organism evidence="2 3">
    <name type="scientific">Nakamurella endophytica</name>
    <dbReference type="NCBI Taxonomy" id="1748367"/>
    <lineage>
        <taxon>Bacteria</taxon>
        <taxon>Bacillati</taxon>
        <taxon>Actinomycetota</taxon>
        <taxon>Actinomycetes</taxon>
        <taxon>Nakamurellales</taxon>
        <taxon>Nakamurellaceae</taxon>
        <taxon>Nakamurella</taxon>
    </lineage>
</organism>
<dbReference type="RefSeq" id="WP_188941005.1">
    <property type="nucleotide sequence ID" value="NZ_BMNA01000003.1"/>
</dbReference>
<name>A0A917WEW4_9ACTN</name>
<feature type="signal peptide" evidence="1">
    <location>
        <begin position="1"/>
        <end position="24"/>
    </location>
</feature>
<evidence type="ECO:0000313" key="2">
    <source>
        <dbReference type="EMBL" id="GGL96919.1"/>
    </source>
</evidence>
<reference evidence="2" key="2">
    <citation type="submission" date="2020-09" db="EMBL/GenBank/DDBJ databases">
        <authorList>
            <person name="Sun Q."/>
            <person name="Zhou Y."/>
        </authorList>
    </citation>
    <scope>NUCLEOTIDE SEQUENCE</scope>
    <source>
        <strain evidence="2">CGMCC 4.7308</strain>
    </source>
</reference>
<evidence type="ECO:0008006" key="4">
    <source>
        <dbReference type="Google" id="ProtNLM"/>
    </source>
</evidence>
<dbReference type="AlphaFoldDB" id="A0A917WEW4"/>
<protein>
    <recommendedName>
        <fullName evidence="4">Ig-like domain-containing protein</fullName>
    </recommendedName>
</protein>
<accession>A0A917WEW4</accession>
<evidence type="ECO:0000256" key="1">
    <source>
        <dbReference type="SAM" id="SignalP"/>
    </source>
</evidence>
<proteinExistence type="predicted"/>
<feature type="chain" id="PRO_5039520642" description="Ig-like domain-containing protein" evidence="1">
    <location>
        <begin position="25"/>
        <end position="143"/>
    </location>
</feature>
<comment type="caution">
    <text evidence="2">The sequence shown here is derived from an EMBL/GenBank/DDBJ whole genome shotgun (WGS) entry which is preliminary data.</text>
</comment>
<evidence type="ECO:0000313" key="3">
    <source>
        <dbReference type="Proteomes" id="UP000655208"/>
    </source>
</evidence>
<sequence>MNGTLRRMASTTAAAGLAAGLVLAGSGVALGDATPVAAAAPYQVTAGPYTLGRFSTVDLTLQCRPGYHLAGYAGGQENLYATAAPLTVSGSWVTGEGGAVSGGTGIPGGESFRPAVNSLSATLRNWNPFSAETATASYTCDPD</sequence>
<keyword evidence="3" id="KW-1185">Reference proteome</keyword>
<keyword evidence="1" id="KW-0732">Signal</keyword>
<gene>
    <name evidence="2" type="ORF">GCM10011594_15860</name>
</gene>